<organism evidence="2 3">
    <name type="scientific">Aristolochia fimbriata</name>
    <name type="common">White veined hardy Dutchman's pipe vine</name>
    <dbReference type="NCBI Taxonomy" id="158543"/>
    <lineage>
        <taxon>Eukaryota</taxon>
        <taxon>Viridiplantae</taxon>
        <taxon>Streptophyta</taxon>
        <taxon>Embryophyta</taxon>
        <taxon>Tracheophyta</taxon>
        <taxon>Spermatophyta</taxon>
        <taxon>Magnoliopsida</taxon>
        <taxon>Magnoliidae</taxon>
        <taxon>Piperales</taxon>
        <taxon>Aristolochiaceae</taxon>
        <taxon>Aristolochia</taxon>
    </lineage>
</organism>
<dbReference type="Proteomes" id="UP000825729">
    <property type="component" value="Unassembled WGS sequence"/>
</dbReference>
<feature type="region of interest" description="Disordered" evidence="1">
    <location>
        <begin position="128"/>
        <end position="149"/>
    </location>
</feature>
<evidence type="ECO:0000313" key="3">
    <source>
        <dbReference type="Proteomes" id="UP000825729"/>
    </source>
</evidence>
<dbReference type="EMBL" id="JAINDJ010000002">
    <property type="protein sequence ID" value="KAG9458149.1"/>
    <property type="molecule type" value="Genomic_DNA"/>
</dbReference>
<evidence type="ECO:0000313" key="2">
    <source>
        <dbReference type="EMBL" id="KAG9458149.1"/>
    </source>
</evidence>
<sequence>MTITRGCTGMRSYLNPAKEIFLRGWFKEATTGYEPKNPQAYPHLFRWEGKNFTRRGLMGKVWQKHCWQVQLLELETPVEQELLVAPHGNLNVEMQNHSDREDGSCAHTGGIGVVEDLSHDAVQKSHEERKKVMCHDTSRGSHTISSWPDSAMQVDSNMFSSGEASSASRSIKDLLELKSQDFSCKILLATIPPSPLKLKVSHTRLGVL</sequence>
<reference evidence="2 3" key="1">
    <citation type="submission" date="2021-07" db="EMBL/GenBank/DDBJ databases">
        <title>The Aristolochia fimbriata genome: insights into angiosperm evolution, floral development and chemical biosynthesis.</title>
        <authorList>
            <person name="Jiao Y."/>
        </authorList>
    </citation>
    <scope>NUCLEOTIDE SEQUENCE [LARGE SCALE GENOMIC DNA]</scope>
    <source>
        <strain evidence="2">IBCAS-2021</strain>
        <tissue evidence="2">Leaf</tissue>
    </source>
</reference>
<name>A0AAV7FC20_ARIFI</name>
<comment type="caution">
    <text evidence="2">The sequence shown here is derived from an EMBL/GenBank/DDBJ whole genome shotgun (WGS) entry which is preliminary data.</text>
</comment>
<accession>A0AAV7FC20</accession>
<proteinExistence type="predicted"/>
<gene>
    <name evidence="2" type="ORF">H6P81_002657</name>
</gene>
<feature type="compositionally biased region" description="Basic and acidic residues" evidence="1">
    <location>
        <begin position="128"/>
        <end position="139"/>
    </location>
</feature>
<keyword evidence="3" id="KW-1185">Reference proteome</keyword>
<protein>
    <submittedName>
        <fullName evidence="2">Uncharacterized protein</fullName>
    </submittedName>
</protein>
<evidence type="ECO:0000256" key="1">
    <source>
        <dbReference type="SAM" id="MobiDB-lite"/>
    </source>
</evidence>
<dbReference type="AlphaFoldDB" id="A0AAV7FC20"/>